<dbReference type="RefSeq" id="WP_263740948.1">
    <property type="nucleotide sequence ID" value="NZ_JAOWKZ010000004.1"/>
</dbReference>
<sequence length="152" mass="15625">MVTLRGQGINYARVCLGGLVAGLLLAAGESVLATVVLSDEWDATAVDPDAMAYGTLLSLALVGVVVLNGFVLIWLYAAIRPRFGPGPTTAVIAGFTLWLIAWALMGVSLTLSGVVTPRVAVISAIWGLFEVPLAALAGAWLYREVGAAASAA</sequence>
<organism evidence="2 3">
    <name type="scientific">Albidovulum litorale</name>
    <dbReference type="NCBI Taxonomy" id="2984134"/>
    <lineage>
        <taxon>Bacteria</taxon>
        <taxon>Pseudomonadati</taxon>
        <taxon>Pseudomonadota</taxon>
        <taxon>Alphaproteobacteria</taxon>
        <taxon>Rhodobacterales</taxon>
        <taxon>Paracoccaceae</taxon>
        <taxon>Albidovulum</taxon>
    </lineage>
</organism>
<gene>
    <name evidence="2" type="ORF">OEZ71_15540</name>
</gene>
<keyword evidence="1" id="KW-1133">Transmembrane helix</keyword>
<keyword evidence="1" id="KW-0812">Transmembrane</keyword>
<feature type="transmembrane region" description="Helical" evidence="1">
    <location>
        <begin position="91"/>
        <end position="114"/>
    </location>
</feature>
<comment type="caution">
    <text evidence="2">The sequence shown here is derived from an EMBL/GenBank/DDBJ whole genome shotgun (WGS) entry which is preliminary data.</text>
</comment>
<proteinExistence type="predicted"/>
<feature type="transmembrane region" description="Helical" evidence="1">
    <location>
        <begin position="120"/>
        <end position="142"/>
    </location>
</feature>
<dbReference type="EMBL" id="JAOWKZ010000004">
    <property type="protein sequence ID" value="MCV2873712.1"/>
    <property type="molecule type" value="Genomic_DNA"/>
</dbReference>
<keyword evidence="1" id="KW-0472">Membrane</keyword>
<dbReference type="Proteomes" id="UP001652564">
    <property type="component" value="Unassembled WGS sequence"/>
</dbReference>
<feature type="transmembrane region" description="Helical" evidence="1">
    <location>
        <begin position="57"/>
        <end position="79"/>
    </location>
</feature>
<evidence type="ECO:0000313" key="3">
    <source>
        <dbReference type="Proteomes" id="UP001652564"/>
    </source>
</evidence>
<reference evidence="2 3" key="1">
    <citation type="submission" date="2022-10" db="EMBL/GenBank/DDBJ databases">
        <title>Defluviimonas sp. nov., isolated from ocean surface sediments.</title>
        <authorList>
            <person name="He W."/>
            <person name="Wang L."/>
            <person name="Zhang D.-F."/>
        </authorList>
    </citation>
    <scope>NUCLEOTIDE SEQUENCE [LARGE SCALE GENOMIC DNA]</scope>
    <source>
        <strain evidence="2 3">WL0050</strain>
    </source>
</reference>
<keyword evidence="3" id="KW-1185">Reference proteome</keyword>
<protein>
    <submittedName>
        <fullName evidence="2">Uncharacterized protein</fullName>
    </submittedName>
</protein>
<accession>A0ABT2ZRN9</accession>
<name>A0ABT2ZRN9_9RHOB</name>
<evidence type="ECO:0000256" key="1">
    <source>
        <dbReference type="SAM" id="Phobius"/>
    </source>
</evidence>
<evidence type="ECO:0000313" key="2">
    <source>
        <dbReference type="EMBL" id="MCV2873712.1"/>
    </source>
</evidence>